<dbReference type="Proteomes" id="UP000194159">
    <property type="component" value="Chromosome"/>
</dbReference>
<protein>
    <recommendedName>
        <fullName evidence="4">Transmembrane protein</fullName>
    </recommendedName>
</protein>
<evidence type="ECO:0000313" key="2">
    <source>
        <dbReference type="EMBL" id="ARQ09878.1"/>
    </source>
</evidence>
<dbReference type="EMBL" id="CP020906">
    <property type="protein sequence ID" value="ARQ09878.1"/>
    <property type="molecule type" value="Genomic_DNA"/>
</dbReference>
<sequence>MLSCGSKAMVYDWSGTKVRRIRIFKAGVALVLGTAMAAIPLFLWAVQLADF</sequence>
<dbReference type="AlphaFoldDB" id="A0AAN1BF15"/>
<accession>A0AAN1BF15</accession>
<evidence type="ECO:0008006" key="4">
    <source>
        <dbReference type="Google" id="ProtNLM"/>
    </source>
</evidence>
<feature type="transmembrane region" description="Helical" evidence="1">
    <location>
        <begin position="23"/>
        <end position="46"/>
    </location>
</feature>
<organism evidence="2 3">
    <name type="scientific">Rhizobium etli</name>
    <dbReference type="NCBI Taxonomy" id="29449"/>
    <lineage>
        <taxon>Bacteria</taxon>
        <taxon>Pseudomonadati</taxon>
        <taxon>Pseudomonadota</taxon>
        <taxon>Alphaproteobacteria</taxon>
        <taxon>Hyphomicrobiales</taxon>
        <taxon>Rhizobiaceae</taxon>
        <taxon>Rhizobium/Agrobacterium group</taxon>
        <taxon>Rhizobium</taxon>
    </lineage>
</organism>
<gene>
    <name evidence="2" type="ORF">NXC12_CH01838</name>
</gene>
<proteinExistence type="predicted"/>
<evidence type="ECO:0000256" key="1">
    <source>
        <dbReference type="SAM" id="Phobius"/>
    </source>
</evidence>
<evidence type="ECO:0000313" key="3">
    <source>
        <dbReference type="Proteomes" id="UP000194159"/>
    </source>
</evidence>
<reference evidence="2 3" key="1">
    <citation type="submission" date="2017-04" db="EMBL/GenBank/DDBJ databases">
        <title>Complete genome sequences of Rhizobium genomic linages associated to common bean (phaseolus vulgaris).</title>
        <authorList>
            <person name="Santamaria R.I."/>
            <person name="Bustos P."/>
            <person name="Perez-Carrascal O."/>
            <person name="Martinez-Flores I."/>
            <person name="Juarez S."/>
            <person name="Lozano L."/>
            <person name="Miranda F."/>
            <person name="Vinuesa P."/>
            <person name="Martinez-Romero E."/>
            <person name="Cevallos M.A."/>
            <person name="Romero D."/>
            <person name="Davila G."/>
            <person name="Gonzalez V."/>
        </authorList>
    </citation>
    <scope>NUCLEOTIDE SEQUENCE [LARGE SCALE GENOMIC DNA]</scope>
    <source>
        <strain evidence="2 3">NXC12</strain>
    </source>
</reference>
<name>A0AAN1BF15_RHIET</name>
<keyword evidence="1" id="KW-1133">Transmembrane helix</keyword>
<keyword evidence="1" id="KW-0472">Membrane</keyword>
<keyword evidence="1" id="KW-0812">Transmembrane</keyword>